<dbReference type="Proteomes" id="UP000013521">
    <property type="component" value="Unassembled WGS sequence"/>
</dbReference>
<comment type="similarity">
    <text evidence="1">Belongs to the cytochrome b5 family. MAPR subfamily.</text>
</comment>
<feature type="region of interest" description="Disordered" evidence="2">
    <location>
        <begin position="75"/>
        <end position="98"/>
    </location>
</feature>
<evidence type="ECO:0000256" key="3">
    <source>
        <dbReference type="SAM" id="Phobius"/>
    </source>
</evidence>
<feature type="compositionally biased region" description="Basic and acidic residues" evidence="2">
    <location>
        <begin position="242"/>
        <end position="256"/>
    </location>
</feature>
<evidence type="ECO:0000256" key="2">
    <source>
        <dbReference type="SAM" id="MobiDB-lite"/>
    </source>
</evidence>
<dbReference type="GO" id="GO:0016020">
    <property type="term" value="C:membrane"/>
    <property type="evidence" value="ECO:0007669"/>
    <property type="project" value="TreeGrafter"/>
</dbReference>
<keyword evidence="3" id="KW-0812">Transmembrane</keyword>
<dbReference type="InterPro" id="IPR036400">
    <property type="entry name" value="Cyt_B5-like_heme/steroid_sf"/>
</dbReference>
<feature type="domain" description="Cytochrome b5 heme-binding" evidence="4">
    <location>
        <begin position="97"/>
        <end position="175"/>
    </location>
</feature>
<feature type="transmembrane region" description="Helical" evidence="3">
    <location>
        <begin position="37"/>
        <end position="64"/>
    </location>
</feature>
<dbReference type="Gene3D" id="3.10.120.10">
    <property type="entry name" value="Cytochrome b5-like heme/steroid binding domain"/>
    <property type="match status" value="1"/>
</dbReference>
<dbReference type="HOGENOM" id="CLU_046744_0_0_1"/>
<dbReference type="InterPro" id="IPR050577">
    <property type="entry name" value="MAPR/NEUFC/NENF-like"/>
</dbReference>
<feature type="compositionally biased region" description="Low complexity" evidence="2">
    <location>
        <begin position="75"/>
        <end position="92"/>
    </location>
</feature>
<protein>
    <submittedName>
        <fullName evidence="5">Putative heme steroid binding domain protein</fullName>
    </submittedName>
</protein>
<accession>R1GB31</accession>
<feature type="compositionally biased region" description="Basic and acidic residues" evidence="2">
    <location>
        <begin position="361"/>
        <end position="372"/>
    </location>
</feature>
<dbReference type="PANTHER" id="PTHR10281">
    <property type="entry name" value="MEMBRANE-ASSOCIATED PROGESTERONE RECEPTOR COMPONENT-RELATED"/>
    <property type="match status" value="1"/>
</dbReference>
<proteinExistence type="inferred from homology"/>
<evidence type="ECO:0000256" key="1">
    <source>
        <dbReference type="ARBA" id="ARBA00038357"/>
    </source>
</evidence>
<feature type="region of interest" description="Disordered" evidence="2">
    <location>
        <begin position="289"/>
        <end position="315"/>
    </location>
</feature>
<dbReference type="OrthoDB" id="10257697at2759"/>
<gene>
    <name evidence="5" type="ORF">UCRNP2_7873</name>
</gene>
<dbReference type="AlphaFoldDB" id="R1GB31"/>
<evidence type="ECO:0000313" key="5">
    <source>
        <dbReference type="EMBL" id="EOD45406.1"/>
    </source>
</evidence>
<reference evidence="6" key="1">
    <citation type="journal article" date="2013" name="Genome Announc.">
        <title>Draft genome sequence of Neofusicoccum parvum isolate UCR-NP2, a fungal vascular pathogen associated with grapevine cankers.</title>
        <authorList>
            <person name="Blanco-Ulate B."/>
            <person name="Rolshausen P."/>
            <person name="Cantu D."/>
        </authorList>
    </citation>
    <scope>NUCLEOTIDE SEQUENCE [LARGE SCALE GENOMIC DNA]</scope>
    <source>
        <strain evidence="6">UCR-NP2</strain>
    </source>
</reference>
<organism evidence="5 6">
    <name type="scientific">Botryosphaeria parva (strain UCR-NP2)</name>
    <name type="common">Grapevine canker fungus</name>
    <name type="synonym">Neofusicoccum parvum</name>
    <dbReference type="NCBI Taxonomy" id="1287680"/>
    <lineage>
        <taxon>Eukaryota</taxon>
        <taxon>Fungi</taxon>
        <taxon>Dikarya</taxon>
        <taxon>Ascomycota</taxon>
        <taxon>Pezizomycotina</taxon>
        <taxon>Dothideomycetes</taxon>
        <taxon>Dothideomycetes incertae sedis</taxon>
        <taxon>Botryosphaeriales</taxon>
        <taxon>Botryosphaeriaceae</taxon>
        <taxon>Neofusicoccum</taxon>
    </lineage>
</organism>
<dbReference type="Pfam" id="PF00173">
    <property type="entry name" value="Cyt-b5"/>
    <property type="match status" value="1"/>
</dbReference>
<evidence type="ECO:0000259" key="4">
    <source>
        <dbReference type="SMART" id="SM01117"/>
    </source>
</evidence>
<feature type="region of interest" description="Disordered" evidence="2">
    <location>
        <begin position="234"/>
        <end position="256"/>
    </location>
</feature>
<feature type="compositionally biased region" description="Gly residues" evidence="2">
    <location>
        <begin position="328"/>
        <end position="348"/>
    </location>
</feature>
<dbReference type="eggNOG" id="KOG1110">
    <property type="taxonomic scope" value="Eukaryota"/>
</dbReference>
<dbReference type="KEGG" id="npa:UCRNP2_7873"/>
<dbReference type="GO" id="GO:0012505">
    <property type="term" value="C:endomembrane system"/>
    <property type="evidence" value="ECO:0007669"/>
    <property type="project" value="TreeGrafter"/>
</dbReference>
<dbReference type="PANTHER" id="PTHR10281:SF76">
    <property type="entry name" value="CALCUTTA CUP-RELATED"/>
    <property type="match status" value="1"/>
</dbReference>
<sequence length="372" mass="38935">MTEVRQRKPNAPAAPAADEVDDKKDKKTAAPASGYDVGILSVAVAVVSILALTGLAIAAVLHFLDPLQYLDLPNTSTPSSSSANNNDDTSNPGLRTFTPTALAAHSGTDPALPLLLAINGTVHDVSAGRPFYGPGGPYAHFSGRDATRAWVTECFTDGLTAGERADEAFAAAQLVADARGLEKMFAPLWLDEALQDAADGAPVAADAAALFPAANVPPGTTLPEHLREQARKALARMPGGRVGEEERAERREADEREAREAVERALGKWVQFFGASGKYPVVGRMVSEGGEEEEKGEPPALCEKARKKRPIKGGRLEPMMGMMQKMMGGAGAGAGAAGAAGAGAGQKGSPGQMPDFVKQMLEQREKEKKGKQ</sequence>
<dbReference type="SUPFAM" id="SSF55856">
    <property type="entry name" value="Cytochrome b5-like heme/steroid binding domain"/>
    <property type="match status" value="1"/>
</dbReference>
<keyword evidence="3" id="KW-0472">Membrane</keyword>
<dbReference type="SMART" id="SM01117">
    <property type="entry name" value="Cyt-b5"/>
    <property type="match status" value="1"/>
</dbReference>
<dbReference type="InterPro" id="IPR001199">
    <property type="entry name" value="Cyt_B5-like_heme/steroid-bd"/>
</dbReference>
<feature type="region of interest" description="Disordered" evidence="2">
    <location>
        <begin position="1"/>
        <end position="30"/>
    </location>
</feature>
<evidence type="ECO:0000313" key="6">
    <source>
        <dbReference type="Proteomes" id="UP000013521"/>
    </source>
</evidence>
<name>R1GB31_BOTPV</name>
<dbReference type="EMBL" id="KB916596">
    <property type="protein sequence ID" value="EOD45406.1"/>
    <property type="molecule type" value="Genomic_DNA"/>
</dbReference>
<feature type="region of interest" description="Disordered" evidence="2">
    <location>
        <begin position="328"/>
        <end position="372"/>
    </location>
</feature>
<keyword evidence="3" id="KW-1133">Transmembrane helix</keyword>